<keyword evidence="6 13" id="KW-0479">Metal-binding</keyword>
<dbReference type="SUPFAM" id="SSF81464">
    <property type="entry name" value="Cytochrome c oxidase subunit II-like, transmembrane region"/>
    <property type="match status" value="1"/>
</dbReference>
<dbReference type="PANTHER" id="PTHR22888">
    <property type="entry name" value="CYTOCHROME C OXIDASE, SUBUNIT II"/>
    <property type="match status" value="1"/>
</dbReference>
<dbReference type="Pfam" id="PF00116">
    <property type="entry name" value="COX2"/>
    <property type="match status" value="1"/>
</dbReference>
<dbReference type="GO" id="GO:0016491">
    <property type="term" value="F:oxidoreductase activity"/>
    <property type="evidence" value="ECO:0007669"/>
    <property type="project" value="InterPro"/>
</dbReference>
<evidence type="ECO:0000256" key="12">
    <source>
        <dbReference type="ARBA" id="ARBA00049512"/>
    </source>
</evidence>
<comment type="catalytic activity">
    <reaction evidence="12">
        <text>4 Fe(II)-[cytochrome c] + O2 + 8 H(+)(in) = 4 Fe(III)-[cytochrome c] + 2 H2O + 4 H(+)(out)</text>
        <dbReference type="Rhea" id="RHEA:11436"/>
        <dbReference type="Rhea" id="RHEA-COMP:10350"/>
        <dbReference type="Rhea" id="RHEA-COMP:14399"/>
        <dbReference type="ChEBI" id="CHEBI:15377"/>
        <dbReference type="ChEBI" id="CHEBI:15378"/>
        <dbReference type="ChEBI" id="CHEBI:15379"/>
        <dbReference type="ChEBI" id="CHEBI:29033"/>
        <dbReference type="ChEBI" id="CHEBI:29034"/>
        <dbReference type="EC" id="7.1.1.9"/>
    </reaction>
    <physiologicalReaction direction="left-to-right" evidence="12">
        <dbReference type="Rhea" id="RHEA:11437"/>
    </physiologicalReaction>
</comment>
<keyword evidence="10 13" id="KW-0186">Copper</keyword>
<feature type="transmembrane region" description="Helical" evidence="14">
    <location>
        <begin position="40"/>
        <end position="57"/>
    </location>
</feature>
<gene>
    <name evidence="17" type="primary">cox2</name>
</gene>
<dbReference type="FunFam" id="2.60.40.420:FF:000001">
    <property type="entry name" value="Cytochrome c oxidase subunit 2"/>
    <property type="match status" value="1"/>
</dbReference>
<dbReference type="Pfam" id="PF02790">
    <property type="entry name" value="COX2_TM"/>
    <property type="match status" value="1"/>
</dbReference>
<organism evidence="17">
    <name type="scientific">Starmerella bacillaris</name>
    <name type="common">Yeast</name>
    <name type="synonym">Candida zemplinina</name>
    <dbReference type="NCBI Taxonomy" id="1247836"/>
    <lineage>
        <taxon>Eukaryota</taxon>
        <taxon>Fungi</taxon>
        <taxon>Dikarya</taxon>
        <taxon>Ascomycota</taxon>
        <taxon>Saccharomycotina</taxon>
        <taxon>Dipodascomycetes</taxon>
        <taxon>Dipodascales</taxon>
        <taxon>Trichomonascaceae</taxon>
        <taxon>Starmerella</taxon>
    </lineage>
</organism>
<reference evidence="17" key="1">
    <citation type="journal article" date="2008" name="FEMS Yeast Res.">
        <title>Complete mitochondrial genome sequence of the wine yeast Candida zemplinina: intraspecies distribution of a novel group-IIB1 intron with eubacterial affiliations.</title>
        <authorList>
            <person name="Pramateftaki P.V."/>
            <person name="Kouvelis V.N."/>
            <person name="Lanaridis P."/>
            <person name="Typas M.A."/>
        </authorList>
    </citation>
    <scope>NUCLEOTIDE SEQUENCE</scope>
    <source>
        <strain evidence="17">CECT 11046</strain>
    </source>
</reference>
<evidence type="ECO:0000256" key="9">
    <source>
        <dbReference type="ARBA" id="ARBA00022989"/>
    </source>
</evidence>
<keyword evidence="13" id="KW-0999">Mitochondrion inner membrane</keyword>
<dbReference type="GeneID" id="2885991"/>
<dbReference type="PROSITE" id="PS50999">
    <property type="entry name" value="COX2_TM"/>
    <property type="match status" value="1"/>
</dbReference>
<protein>
    <recommendedName>
        <fullName evidence="13">Cytochrome c oxidase subunit 2</fullName>
    </recommendedName>
</protein>
<dbReference type="PANTHER" id="PTHR22888:SF9">
    <property type="entry name" value="CYTOCHROME C OXIDASE SUBUNIT 2"/>
    <property type="match status" value="1"/>
</dbReference>
<dbReference type="AlphaFoldDB" id="Q6ED45"/>
<keyword evidence="9 14" id="KW-1133">Transmembrane helix</keyword>
<evidence type="ECO:0000256" key="2">
    <source>
        <dbReference type="ARBA" id="ARBA00007866"/>
    </source>
</evidence>
<dbReference type="InterPro" id="IPR002429">
    <property type="entry name" value="CcO_II-like_C"/>
</dbReference>
<evidence type="ECO:0000259" key="16">
    <source>
        <dbReference type="PROSITE" id="PS50999"/>
    </source>
</evidence>
<dbReference type="InterPro" id="IPR034210">
    <property type="entry name" value="CcO_II_C"/>
</dbReference>
<feature type="domain" description="Cytochrome oxidase subunit II copper A binding" evidence="15">
    <location>
        <begin position="107"/>
        <end position="245"/>
    </location>
</feature>
<dbReference type="InterPro" id="IPR036257">
    <property type="entry name" value="Cyt_c_oxidase_su2_TM_sf"/>
</dbReference>
<dbReference type="PROSITE" id="PS50857">
    <property type="entry name" value="COX2_CUA"/>
    <property type="match status" value="1"/>
</dbReference>
<sequence>MLIMNNYNNMFNDVPTPWGMYLQDSASPMAEGMLEVHDTVMFYLMMMLMLVGYLTYSMMKFNNKMSYKYLTHGSLLEFIWTLFPVMMLLLIAFPSFMLLYLTDDVIDPAMTIKCIGLQWYWSYEYSDFINDNGETISFDSYMMPEEMLEFGQLRLLDVDSRVVVPIDTHIRFIVTGGDVIHSFTVPALGFKVDATPGRLLQISTIITREGRFYGQCSEICGVAHSEMPMTIEAVSLPKFLDWLNEQ</sequence>
<evidence type="ECO:0000256" key="4">
    <source>
        <dbReference type="ARBA" id="ARBA00022660"/>
    </source>
</evidence>
<evidence type="ECO:0000313" key="17">
    <source>
        <dbReference type="EMBL" id="AAR10345.2"/>
    </source>
</evidence>
<dbReference type="GO" id="GO:0004129">
    <property type="term" value="F:cytochrome-c oxidase activity"/>
    <property type="evidence" value="ECO:0007669"/>
    <property type="project" value="UniProtKB-EC"/>
</dbReference>
<evidence type="ECO:0000256" key="10">
    <source>
        <dbReference type="ARBA" id="ARBA00023008"/>
    </source>
</evidence>
<comment type="function">
    <text evidence="13">Component of the cytochrome c oxidase, the last enzyme in the mitochondrial electron transport chain which drives oxidative phosphorylation. The respiratory chain contains 3 multisubunit complexes succinate dehydrogenase (complex II, CII), ubiquinol-cytochrome c oxidoreductase (cytochrome b-c1 complex, complex III, CIII) and cytochrome c oxidase (complex IV, CIV), that cooperate to transfer electrons derived from NADH and succinate to molecular oxygen, creating an electrochemical gradient over the inner membrane that drives transmembrane transport and the ATP synthase. Cytochrome c oxidase is the component of the respiratory chain that catalyzes the reduction of oxygen to water. Electrons originating from reduced cytochrome c in the intermembrane space (IMS) are transferred via the dinuclear copper A center (CU(A)) of subunit 2 and heme A of subunit 1 to the active site in subunit 1, a binuclear center (BNC) formed by heme A3 and copper B (CU(B)). The BNC reduces molecular oxygen to 2 water molecules using 4 electrons from cytochrome c in the IMS and 4 protons from the mitochondrial matrix.</text>
</comment>
<accession>Q6ED45</accession>
<comment type="similarity">
    <text evidence="2 13">Belongs to the cytochrome c oxidase subunit 2 family.</text>
</comment>
<dbReference type="NCBIfam" id="TIGR02866">
    <property type="entry name" value="CoxB"/>
    <property type="match status" value="1"/>
</dbReference>
<dbReference type="CDD" id="cd13912">
    <property type="entry name" value="CcO_II_C"/>
    <property type="match status" value="1"/>
</dbReference>
<dbReference type="EMBL" id="AY445918">
    <property type="protein sequence ID" value="AAR10345.2"/>
    <property type="molecule type" value="Genomic_DNA"/>
</dbReference>
<keyword evidence="7" id="KW-1278">Translocase</keyword>
<geneLocation type="mitochondrion" evidence="17"/>
<dbReference type="GO" id="GO:0005743">
    <property type="term" value="C:mitochondrial inner membrane"/>
    <property type="evidence" value="ECO:0007669"/>
    <property type="project" value="UniProtKB-SubCell"/>
</dbReference>
<evidence type="ECO:0000256" key="8">
    <source>
        <dbReference type="ARBA" id="ARBA00022982"/>
    </source>
</evidence>
<dbReference type="GO" id="GO:0005507">
    <property type="term" value="F:copper ion binding"/>
    <property type="evidence" value="ECO:0007669"/>
    <property type="project" value="InterPro"/>
</dbReference>
<feature type="domain" description="Cytochrome oxidase subunit II transmembrane region profile" evidence="16">
    <location>
        <begin position="14"/>
        <end position="106"/>
    </location>
</feature>
<evidence type="ECO:0000256" key="14">
    <source>
        <dbReference type="SAM" id="Phobius"/>
    </source>
</evidence>
<evidence type="ECO:0000256" key="5">
    <source>
        <dbReference type="ARBA" id="ARBA00022692"/>
    </source>
</evidence>
<evidence type="ECO:0000259" key="15">
    <source>
        <dbReference type="PROSITE" id="PS50857"/>
    </source>
</evidence>
<feature type="transmembrane region" description="Helical" evidence="14">
    <location>
        <begin position="78"/>
        <end position="101"/>
    </location>
</feature>
<keyword evidence="8 13" id="KW-0249">Electron transport</keyword>
<evidence type="ECO:0000256" key="13">
    <source>
        <dbReference type="RuleBase" id="RU000457"/>
    </source>
</evidence>
<dbReference type="InterPro" id="IPR008972">
    <property type="entry name" value="Cupredoxin"/>
</dbReference>
<proteinExistence type="inferred from homology"/>
<keyword evidence="5 13" id="KW-0812">Transmembrane</keyword>
<dbReference type="PROSITE" id="PS00078">
    <property type="entry name" value="COX2"/>
    <property type="match status" value="1"/>
</dbReference>
<dbReference type="InterPro" id="IPR001505">
    <property type="entry name" value="Copper_CuA"/>
</dbReference>
<comment type="cofactor">
    <cofactor evidence="13">
        <name>Cu cation</name>
        <dbReference type="ChEBI" id="CHEBI:23378"/>
    </cofactor>
    <text evidence="13">Binds a copper A center.</text>
</comment>
<keyword evidence="3 13" id="KW-0813">Transport</keyword>
<dbReference type="InterPro" id="IPR045187">
    <property type="entry name" value="CcO_II"/>
</dbReference>
<keyword evidence="4 13" id="KW-0679">Respiratory chain</keyword>
<evidence type="ECO:0000256" key="7">
    <source>
        <dbReference type="ARBA" id="ARBA00022967"/>
    </source>
</evidence>
<dbReference type="InterPro" id="IPR014222">
    <property type="entry name" value="Cyt_c_oxidase_su2"/>
</dbReference>
<dbReference type="InterPro" id="IPR011759">
    <property type="entry name" value="Cyt_c_oxidase_su2_TM_dom"/>
</dbReference>
<evidence type="ECO:0000256" key="1">
    <source>
        <dbReference type="ARBA" id="ARBA00004141"/>
    </source>
</evidence>
<dbReference type="SUPFAM" id="SSF49503">
    <property type="entry name" value="Cupredoxins"/>
    <property type="match status" value="1"/>
</dbReference>
<evidence type="ECO:0000256" key="6">
    <source>
        <dbReference type="ARBA" id="ARBA00022723"/>
    </source>
</evidence>
<name>Q6ED45_STABA</name>
<dbReference type="Gene3D" id="1.10.287.90">
    <property type="match status" value="1"/>
</dbReference>
<dbReference type="Gene3D" id="2.60.40.420">
    <property type="entry name" value="Cupredoxins - blue copper proteins"/>
    <property type="match status" value="1"/>
</dbReference>
<dbReference type="RefSeq" id="YP_052724.2">
    <property type="nucleotide sequence ID" value="NC_005972.1"/>
</dbReference>
<keyword evidence="13 17" id="KW-0496">Mitochondrion</keyword>
<dbReference type="GO" id="GO:0042773">
    <property type="term" value="P:ATP synthesis coupled electron transport"/>
    <property type="evidence" value="ECO:0007669"/>
    <property type="project" value="TreeGrafter"/>
</dbReference>
<comment type="subcellular location">
    <subcellularLocation>
        <location evidence="1">Membrane</location>
        <topology evidence="1">Multi-pass membrane protein</topology>
    </subcellularLocation>
    <subcellularLocation>
        <location evidence="13">Mitochondrion inner membrane</location>
        <topology evidence="13">Multi-pass membrane protein</topology>
    </subcellularLocation>
</comment>
<evidence type="ECO:0000256" key="11">
    <source>
        <dbReference type="ARBA" id="ARBA00023136"/>
    </source>
</evidence>
<keyword evidence="11 13" id="KW-0472">Membrane</keyword>
<dbReference type="PRINTS" id="PR01166">
    <property type="entry name" value="CYCOXIDASEII"/>
</dbReference>
<evidence type="ECO:0000256" key="3">
    <source>
        <dbReference type="ARBA" id="ARBA00022448"/>
    </source>
</evidence>